<keyword evidence="5 7" id="KW-1133">Transmembrane helix</keyword>
<dbReference type="GO" id="GO:0016020">
    <property type="term" value="C:membrane"/>
    <property type="evidence" value="ECO:0007669"/>
    <property type="project" value="UniProtKB-SubCell"/>
</dbReference>
<keyword evidence="3 9" id="KW-0808">Transferase</keyword>
<dbReference type="PANTHER" id="PTHR30576">
    <property type="entry name" value="COLANIC BIOSYNTHESIS UDP-GLUCOSE LIPID CARRIER TRANSFERASE"/>
    <property type="match status" value="1"/>
</dbReference>
<comment type="similarity">
    <text evidence="2">Belongs to the bacterial sugar transferase family.</text>
</comment>
<protein>
    <submittedName>
        <fullName evidence="9">Glycosyl transferase</fullName>
    </submittedName>
</protein>
<dbReference type="NCBIfam" id="TIGR03025">
    <property type="entry name" value="EPS_sugtrans"/>
    <property type="match status" value="1"/>
</dbReference>
<feature type="transmembrane region" description="Helical" evidence="7">
    <location>
        <begin position="268"/>
        <end position="294"/>
    </location>
</feature>
<organism evidence="9 10">
    <name type="scientific">Candidatus Thiodictyon syntrophicum</name>
    <dbReference type="NCBI Taxonomy" id="1166950"/>
    <lineage>
        <taxon>Bacteria</taxon>
        <taxon>Pseudomonadati</taxon>
        <taxon>Pseudomonadota</taxon>
        <taxon>Gammaproteobacteria</taxon>
        <taxon>Chromatiales</taxon>
        <taxon>Chromatiaceae</taxon>
        <taxon>Thiodictyon</taxon>
    </lineage>
</organism>
<sequence length="457" mass="50621">MSRTYVYLGVVEAIVFFLASQLGVYARFGSALPTEVPLVFFLATGLFFTLCMSLAMISMGLYQRDAQEQEAAFVVRIGLAFVLGLALLSVGFFAVPFLFMGRGVLGLGLVFSFIGISVVRELFARLVNIESRRRRVLVLGAGVNAYSIAEVVARGGPLGFLVVGYVPLPRSHDMLDGAQLLRSDRPLVELAIEYGVDEVVVAADDRRGKLPVDDLVDCKLSGFEVLDLLSFFEKELQIIKIDLLHPSWIFFSPRGFRMGAAARLSKRLFDLAAAAVMLVVAGPLMVLVAAASLIESRGRDPILYHQVRVGQHGTLFHVHKFRSMRVDAEADGVARWAAKNDSRVTALGSFMRKTRLDELPQIFNVLKGQMSLVGPRPERPEFVQRLAASIPYYSERHRVKPGVTGWAQLLYSYGSDDEDARRKLEYDLYYVKHAGLILDLVILLQTVEVVVFGKGAR</sequence>
<feature type="transmembrane region" description="Helical" evidence="7">
    <location>
        <begin position="73"/>
        <end position="99"/>
    </location>
</feature>
<evidence type="ECO:0000256" key="7">
    <source>
        <dbReference type="SAM" id="Phobius"/>
    </source>
</evidence>
<proteinExistence type="inferred from homology"/>
<feature type="transmembrane region" description="Helical" evidence="7">
    <location>
        <begin position="105"/>
        <end position="127"/>
    </location>
</feature>
<evidence type="ECO:0000313" key="10">
    <source>
        <dbReference type="Proteomes" id="UP000232638"/>
    </source>
</evidence>
<dbReference type="RefSeq" id="WP_100917654.1">
    <property type="nucleotide sequence ID" value="NZ_CP020370.1"/>
</dbReference>
<comment type="subcellular location">
    <subcellularLocation>
        <location evidence="1">Membrane</location>
        <topology evidence="1">Multi-pass membrane protein</topology>
    </subcellularLocation>
</comment>
<evidence type="ECO:0000313" key="9">
    <source>
        <dbReference type="EMBL" id="AUB79839.1"/>
    </source>
</evidence>
<dbReference type="OrthoDB" id="9808602at2"/>
<dbReference type="EMBL" id="CP020370">
    <property type="protein sequence ID" value="AUB79839.1"/>
    <property type="molecule type" value="Genomic_DNA"/>
</dbReference>
<evidence type="ECO:0000256" key="5">
    <source>
        <dbReference type="ARBA" id="ARBA00022989"/>
    </source>
</evidence>
<feature type="transmembrane region" description="Helical" evidence="7">
    <location>
        <begin position="38"/>
        <end position="61"/>
    </location>
</feature>
<evidence type="ECO:0000256" key="4">
    <source>
        <dbReference type="ARBA" id="ARBA00022692"/>
    </source>
</evidence>
<evidence type="ECO:0000256" key="2">
    <source>
        <dbReference type="ARBA" id="ARBA00006464"/>
    </source>
</evidence>
<gene>
    <name evidence="9" type="ORF">THSYN_01935</name>
</gene>
<dbReference type="NCBIfam" id="TIGR03013">
    <property type="entry name" value="EpsB_2"/>
    <property type="match status" value="1"/>
</dbReference>
<feature type="transmembrane region" description="Helical" evidence="7">
    <location>
        <begin position="5"/>
        <end position="26"/>
    </location>
</feature>
<feature type="domain" description="Bacterial sugar transferase" evidence="8">
    <location>
        <begin position="266"/>
        <end position="451"/>
    </location>
</feature>
<dbReference type="Proteomes" id="UP000232638">
    <property type="component" value="Chromosome"/>
</dbReference>
<reference evidence="9 10" key="1">
    <citation type="submission" date="2017-03" db="EMBL/GenBank/DDBJ databases">
        <title>Complete genome sequence of Candidatus 'Thiodictyon syntrophicum' sp. nov. strain Cad16T, a photolithoautotroph purple sulfur bacterium isolated from an alpine meromictic lake.</title>
        <authorList>
            <person name="Luedin S.M."/>
            <person name="Pothier J.F."/>
            <person name="Danza F."/>
            <person name="Storelli N."/>
            <person name="Wittwer M."/>
            <person name="Tonolla M."/>
        </authorList>
    </citation>
    <scope>NUCLEOTIDE SEQUENCE [LARGE SCALE GENOMIC DNA]</scope>
    <source>
        <strain evidence="9 10">Cad16T</strain>
    </source>
</reference>
<dbReference type="InterPro" id="IPR017475">
    <property type="entry name" value="EPS_sugar_tfrase"/>
</dbReference>
<evidence type="ECO:0000256" key="1">
    <source>
        <dbReference type="ARBA" id="ARBA00004141"/>
    </source>
</evidence>
<dbReference type="InterPro" id="IPR003362">
    <property type="entry name" value="Bact_transf"/>
</dbReference>
<dbReference type="KEGG" id="tsy:THSYN_01935"/>
<accession>A0A2K8U347</accession>
<keyword evidence="10" id="KW-1185">Reference proteome</keyword>
<dbReference type="AlphaFoldDB" id="A0A2K8U347"/>
<evidence type="ECO:0000259" key="8">
    <source>
        <dbReference type="Pfam" id="PF02397"/>
    </source>
</evidence>
<dbReference type="GO" id="GO:0016780">
    <property type="term" value="F:phosphotransferase activity, for other substituted phosphate groups"/>
    <property type="evidence" value="ECO:0007669"/>
    <property type="project" value="TreeGrafter"/>
</dbReference>
<evidence type="ECO:0000256" key="6">
    <source>
        <dbReference type="ARBA" id="ARBA00023136"/>
    </source>
</evidence>
<evidence type="ECO:0000256" key="3">
    <source>
        <dbReference type="ARBA" id="ARBA00022679"/>
    </source>
</evidence>
<dbReference type="PANTHER" id="PTHR30576:SF0">
    <property type="entry name" value="UNDECAPRENYL-PHOSPHATE N-ACETYLGALACTOSAMINYL 1-PHOSPHATE TRANSFERASE-RELATED"/>
    <property type="match status" value="1"/>
</dbReference>
<dbReference type="Pfam" id="PF02397">
    <property type="entry name" value="Bac_transf"/>
    <property type="match status" value="1"/>
</dbReference>
<keyword evidence="6 7" id="KW-0472">Membrane</keyword>
<dbReference type="InterPro" id="IPR017464">
    <property type="entry name" value="Sugar_tfrase_EpsB_2"/>
</dbReference>
<keyword evidence="4 7" id="KW-0812">Transmembrane</keyword>
<name>A0A2K8U347_9GAMM</name>